<dbReference type="Proteomes" id="UP001596137">
    <property type="component" value="Unassembled WGS sequence"/>
</dbReference>
<feature type="compositionally biased region" description="Basic and acidic residues" evidence="1">
    <location>
        <begin position="230"/>
        <end position="248"/>
    </location>
</feature>
<comment type="caution">
    <text evidence="3">The sequence shown here is derived from an EMBL/GenBank/DDBJ whole genome shotgun (WGS) entry which is preliminary data.</text>
</comment>
<dbReference type="RefSeq" id="WP_380763105.1">
    <property type="nucleotide sequence ID" value="NZ_JBHSRF010000117.1"/>
</dbReference>
<dbReference type="SMART" id="SM00470">
    <property type="entry name" value="ParB"/>
    <property type="match status" value="1"/>
</dbReference>
<dbReference type="InterPro" id="IPR003115">
    <property type="entry name" value="ParB_N"/>
</dbReference>
<keyword evidence="4" id="KW-1185">Reference proteome</keyword>
<evidence type="ECO:0000259" key="2">
    <source>
        <dbReference type="SMART" id="SM00470"/>
    </source>
</evidence>
<dbReference type="InterPro" id="IPR036086">
    <property type="entry name" value="ParB/Sulfiredoxin_sf"/>
</dbReference>
<sequence length="368" mass="39515">MNTVQVEHLPMSAQEDPYEDMYAALLDDRSRLGPVQAVPIDLLSPAGSPKVDTVDPGHVKELAESGVELPPIIVHRDTMRVVDGMHRLRAAVLRGADHIQTRFFDGAPADAMAFAVQVNVRLGRPPSLADRTTAAERVMRTHPHLSDRAIASATGLAAKTVSAIRARTPAGGRHTEVRVGRDGKSRPLSSAKGRRAAWEFIAANPGASLREIAKAAGISPGTARDVRARLHRGEDPVPPKQRAAERGPRGGGPRGNGPRSGGARGGGPHGGGAGHHRPAGGEPSRRRPVRDPGSVLRILRNDPAIRYALSGRLLLRLLDLHGHPGDWRRFADMVPAHCVGMVADSARECAEAWREFAERLEGRRDLKV</sequence>
<feature type="domain" description="ParB-like N-terminal" evidence="2">
    <location>
        <begin position="36"/>
        <end position="120"/>
    </location>
</feature>
<organism evidence="3 4">
    <name type="scientific">Sphaerisporangium aureirubrum</name>
    <dbReference type="NCBI Taxonomy" id="1544736"/>
    <lineage>
        <taxon>Bacteria</taxon>
        <taxon>Bacillati</taxon>
        <taxon>Actinomycetota</taxon>
        <taxon>Actinomycetes</taxon>
        <taxon>Streptosporangiales</taxon>
        <taxon>Streptosporangiaceae</taxon>
        <taxon>Sphaerisporangium</taxon>
    </lineage>
</organism>
<feature type="region of interest" description="Disordered" evidence="1">
    <location>
        <begin position="167"/>
        <end position="193"/>
    </location>
</feature>
<feature type="compositionally biased region" description="Basic and acidic residues" evidence="1">
    <location>
        <begin position="173"/>
        <end position="185"/>
    </location>
</feature>
<feature type="region of interest" description="Disordered" evidence="1">
    <location>
        <begin position="230"/>
        <end position="294"/>
    </location>
</feature>
<proteinExistence type="predicted"/>
<reference evidence="4" key="1">
    <citation type="journal article" date="2019" name="Int. J. Syst. Evol. Microbiol.">
        <title>The Global Catalogue of Microorganisms (GCM) 10K type strain sequencing project: providing services to taxonomists for standard genome sequencing and annotation.</title>
        <authorList>
            <consortium name="The Broad Institute Genomics Platform"/>
            <consortium name="The Broad Institute Genome Sequencing Center for Infectious Disease"/>
            <person name="Wu L."/>
            <person name="Ma J."/>
        </authorList>
    </citation>
    <scope>NUCLEOTIDE SEQUENCE [LARGE SCALE GENOMIC DNA]</scope>
    <source>
        <strain evidence="4">JCM 30346</strain>
    </source>
</reference>
<evidence type="ECO:0000256" key="1">
    <source>
        <dbReference type="SAM" id="MobiDB-lite"/>
    </source>
</evidence>
<evidence type="ECO:0000313" key="3">
    <source>
        <dbReference type="EMBL" id="MFC6087140.1"/>
    </source>
</evidence>
<gene>
    <name evidence="3" type="ORF">ACFP1K_38660</name>
</gene>
<dbReference type="SUPFAM" id="SSF110849">
    <property type="entry name" value="ParB/Sulfiredoxin"/>
    <property type="match status" value="1"/>
</dbReference>
<name>A0ABW1NWC1_9ACTN</name>
<accession>A0ABW1NWC1</accession>
<feature type="compositionally biased region" description="Gly residues" evidence="1">
    <location>
        <begin position="249"/>
        <end position="273"/>
    </location>
</feature>
<evidence type="ECO:0000313" key="4">
    <source>
        <dbReference type="Proteomes" id="UP001596137"/>
    </source>
</evidence>
<dbReference type="Gene3D" id="3.90.1530.10">
    <property type="entry name" value="Conserved hypothetical protein from pyrococcus furiosus pfu- 392566-001, ParB domain"/>
    <property type="match status" value="1"/>
</dbReference>
<protein>
    <submittedName>
        <fullName evidence="3">ParB N-terminal domain-containing protein</fullName>
    </submittedName>
</protein>
<dbReference type="EMBL" id="JBHSRF010000117">
    <property type="protein sequence ID" value="MFC6087140.1"/>
    <property type="molecule type" value="Genomic_DNA"/>
</dbReference>